<dbReference type="Gene3D" id="3.40.50.720">
    <property type="entry name" value="NAD(P)-binding Rossmann-like Domain"/>
    <property type="match status" value="1"/>
</dbReference>
<dbReference type="CDD" id="cd05266">
    <property type="entry name" value="SDR_a4"/>
    <property type="match status" value="1"/>
</dbReference>
<evidence type="ECO:0000259" key="1">
    <source>
        <dbReference type="Pfam" id="PF01370"/>
    </source>
</evidence>
<evidence type="ECO:0000313" key="2">
    <source>
        <dbReference type="EMBL" id="TFW70821.1"/>
    </source>
</evidence>
<dbReference type="OrthoDB" id="9808276at2"/>
<dbReference type="InterPro" id="IPR001509">
    <property type="entry name" value="Epimerase_deHydtase"/>
</dbReference>
<dbReference type="Proteomes" id="UP000297706">
    <property type="component" value="Unassembled WGS sequence"/>
</dbReference>
<dbReference type="GO" id="GO:0005737">
    <property type="term" value="C:cytoplasm"/>
    <property type="evidence" value="ECO:0007669"/>
    <property type="project" value="TreeGrafter"/>
</dbReference>
<dbReference type="GO" id="GO:0004029">
    <property type="term" value="F:aldehyde dehydrogenase (NAD+) activity"/>
    <property type="evidence" value="ECO:0007669"/>
    <property type="project" value="TreeGrafter"/>
</dbReference>
<organism evidence="2 3">
    <name type="scientific">Methylotenera oryzisoli</name>
    <dbReference type="NCBI Taxonomy" id="2080758"/>
    <lineage>
        <taxon>Bacteria</taxon>
        <taxon>Pseudomonadati</taxon>
        <taxon>Pseudomonadota</taxon>
        <taxon>Betaproteobacteria</taxon>
        <taxon>Nitrosomonadales</taxon>
        <taxon>Methylophilaceae</taxon>
        <taxon>Methylotenera</taxon>
    </lineage>
</organism>
<reference evidence="2 3" key="1">
    <citation type="submission" date="2018-02" db="EMBL/GenBank/DDBJ databases">
        <title>A novel lanthanide dependent methylotroph, Methylotenera sp. La3113.</title>
        <authorList>
            <person name="Lv H."/>
            <person name="Tani A."/>
        </authorList>
    </citation>
    <scope>NUCLEOTIDE SEQUENCE [LARGE SCALE GENOMIC DNA]</scope>
    <source>
        <strain evidence="2 3">La3113</strain>
    </source>
</reference>
<dbReference type="PANTHER" id="PTHR48079">
    <property type="entry name" value="PROTEIN YEEZ"/>
    <property type="match status" value="1"/>
</dbReference>
<protein>
    <submittedName>
        <fullName evidence="2">NAD(P)-dependent oxidoreductase</fullName>
    </submittedName>
</protein>
<dbReference type="Pfam" id="PF01370">
    <property type="entry name" value="Epimerase"/>
    <property type="match status" value="1"/>
</dbReference>
<name>A0A4Y9VRG4_9PROT</name>
<keyword evidence="3" id="KW-1185">Reference proteome</keyword>
<dbReference type="RefSeq" id="WP_135278279.1">
    <property type="nucleotide sequence ID" value="NZ_PQVH01000011.1"/>
</dbReference>
<dbReference type="EMBL" id="PQVH01000011">
    <property type="protein sequence ID" value="TFW70821.1"/>
    <property type="molecule type" value="Genomic_DNA"/>
</dbReference>
<comment type="caution">
    <text evidence="2">The sequence shown here is derived from an EMBL/GenBank/DDBJ whole genome shotgun (WGS) entry which is preliminary data.</text>
</comment>
<gene>
    <name evidence="2" type="ORF">C3Y98_09110</name>
</gene>
<sequence>MNKEPPSKVLIVGYGDLGSAIAKRLTNSNAEVYAVARTPKATAQAHMIQADVTMPSSLDALRMIQPDILVYCVAAGGQTDAQYQQAYVDGLSNVLLTQRDNPQLKHVFFVSSTRVYGQQTDELLNEMVTADPTDFGGERLLEAESLLNTLSCDTTVLRLSGIYGPGRLRMINLAKAPERWPAYDGWTNRIHRDDAANFMVYLIQQVFAGQQIKPCYIVTDSQPVRQYEVLNWIAVQLKLTPSEAPIASGGKRLSNQAMLATGFVLQYPDYQAGYQALLSELAHD</sequence>
<feature type="domain" description="NAD-dependent epimerase/dehydratase" evidence="1">
    <location>
        <begin position="9"/>
        <end position="210"/>
    </location>
</feature>
<dbReference type="AlphaFoldDB" id="A0A4Y9VRG4"/>
<dbReference type="InterPro" id="IPR051783">
    <property type="entry name" value="NAD(P)-dependent_oxidoreduct"/>
</dbReference>
<proteinExistence type="predicted"/>
<accession>A0A4Y9VRG4</accession>
<dbReference type="PANTHER" id="PTHR48079:SF6">
    <property type="entry name" value="NAD(P)-BINDING DOMAIN-CONTAINING PROTEIN-RELATED"/>
    <property type="match status" value="1"/>
</dbReference>
<dbReference type="SUPFAM" id="SSF51735">
    <property type="entry name" value="NAD(P)-binding Rossmann-fold domains"/>
    <property type="match status" value="1"/>
</dbReference>
<evidence type="ECO:0000313" key="3">
    <source>
        <dbReference type="Proteomes" id="UP000297706"/>
    </source>
</evidence>
<dbReference type="InterPro" id="IPR036291">
    <property type="entry name" value="NAD(P)-bd_dom_sf"/>
</dbReference>